<evidence type="ECO:0000256" key="8">
    <source>
        <dbReference type="SAM" id="MobiDB-lite"/>
    </source>
</evidence>
<keyword evidence="6 9" id="KW-1133">Transmembrane helix</keyword>
<evidence type="ECO:0000256" key="3">
    <source>
        <dbReference type="ARBA" id="ARBA00022676"/>
    </source>
</evidence>
<feature type="transmembrane region" description="Helical" evidence="9">
    <location>
        <begin position="317"/>
        <end position="335"/>
    </location>
</feature>
<evidence type="ECO:0000256" key="6">
    <source>
        <dbReference type="ARBA" id="ARBA00022989"/>
    </source>
</evidence>
<keyword evidence="7 9" id="KW-0472">Membrane</keyword>
<dbReference type="PANTHER" id="PTHR33908">
    <property type="entry name" value="MANNOSYLTRANSFERASE YKCB-RELATED"/>
    <property type="match status" value="1"/>
</dbReference>
<feature type="transmembrane region" description="Helical" evidence="9">
    <location>
        <begin position="528"/>
        <end position="547"/>
    </location>
</feature>
<feature type="transmembrane region" description="Helical" evidence="9">
    <location>
        <begin position="582"/>
        <end position="606"/>
    </location>
</feature>
<feature type="compositionally biased region" description="Acidic residues" evidence="8">
    <location>
        <begin position="142"/>
        <end position="153"/>
    </location>
</feature>
<evidence type="ECO:0000256" key="2">
    <source>
        <dbReference type="ARBA" id="ARBA00022475"/>
    </source>
</evidence>
<reference evidence="11" key="1">
    <citation type="submission" date="2016-11" db="EMBL/GenBank/DDBJ databases">
        <authorList>
            <person name="Varghese N."/>
            <person name="Submissions S."/>
        </authorList>
    </citation>
    <scope>NUCLEOTIDE SEQUENCE [LARGE SCALE GENOMIC DNA]</scope>
    <source>
        <strain evidence="11">DSM 17456</strain>
    </source>
</reference>
<dbReference type="GO" id="GO:0005886">
    <property type="term" value="C:plasma membrane"/>
    <property type="evidence" value="ECO:0007669"/>
    <property type="project" value="UniProtKB-SubCell"/>
</dbReference>
<dbReference type="Proteomes" id="UP000184694">
    <property type="component" value="Unassembled WGS sequence"/>
</dbReference>
<feature type="transmembrane region" description="Helical" evidence="9">
    <location>
        <begin position="433"/>
        <end position="452"/>
    </location>
</feature>
<feature type="transmembrane region" description="Helical" evidence="9">
    <location>
        <begin position="388"/>
        <end position="421"/>
    </location>
</feature>
<sequence>MSDFSDPTKSQEKIKRNEEESTETAQHETTPAHVEQEETVEEAIPQEPLTEEPSLNDSSEEVTDVRTSSSEYIEQPEGTEKTKTPETDSETDETPLSEQSSASETDNYQGSEDNSLSESEETPASEQREDFETTTDAKAADDTPDAETADTDDELIVAATASKVSGRFVRKQTENIRPESESVTAEETTPQQDTISAEVPPQSRQKKKKEKKPKEPLPDVAPESKILNSLSLLPWLTLLIFAALQGGIALFFRDLWPIQEAQTAAVVKDTLAASNWLTPMLDGKPYSGAMPLYFWFSSAVALIPDIALNFLVKASTVLSSMLFVLSTYIFARAVGVSKKTSLAAGLLTIAAFIPAISMQLNGLETLFAAFVTLSHAAFVMGWKRERSLLWLPLGFICVAAATLTGGFPGLILPLFSILFISLWRKRPTRFGEWDVACGFGIFLIIVLSWFTYVNFAVQPEYLLNLVPNILSAPFKGALAHLPYWWHMLAMLPFMLLPWLIVVLVLPWTKLFSIVFYKNILATRNPENIGVAYLWLSAVLSCALYSVLDYMTPVWLLVLLPQIAILAARAIKNFSPLRSKIFYRLHALIFLAAGAGLIGLVNFTQLIPFEIHGWMYLSAILLATAGLFWLRSPLNSRLGIVGLALVMTILLQPLLIMSAPAINSFISIKDISMTMEEYAEKDFVPVVYNTDPAPFAYFVNKPVTHVFDPHSLSTVLNTNKNVVLIMSATDWDNWLTKPESLKLVGTQGAAIPHLGKGFILAVQEKRASRYGTPEVKEPQDETTPPKSQEPAVEEPEPTPPAKDEPALDAPQTDNEEEPAPLGEPLNDNSTTATSEAVQQETALTLPITPELTAPANQ</sequence>
<evidence type="ECO:0000256" key="4">
    <source>
        <dbReference type="ARBA" id="ARBA00022679"/>
    </source>
</evidence>
<feature type="region of interest" description="Disordered" evidence="8">
    <location>
        <begin position="170"/>
        <end position="220"/>
    </location>
</feature>
<dbReference type="PANTHER" id="PTHR33908:SF11">
    <property type="entry name" value="MEMBRANE PROTEIN"/>
    <property type="match status" value="1"/>
</dbReference>
<keyword evidence="3" id="KW-0328">Glycosyltransferase</keyword>
<feature type="transmembrane region" description="Helical" evidence="9">
    <location>
        <begin position="341"/>
        <end position="358"/>
    </location>
</feature>
<evidence type="ECO:0000313" key="10">
    <source>
        <dbReference type="EMBL" id="SIN70022.1"/>
    </source>
</evidence>
<accession>A0A1N6DGV5</accession>
<feature type="transmembrane region" description="Helical" evidence="9">
    <location>
        <begin position="637"/>
        <end position="661"/>
    </location>
</feature>
<keyword evidence="11" id="KW-1185">Reference proteome</keyword>
<feature type="transmembrane region" description="Helical" evidence="9">
    <location>
        <begin position="232"/>
        <end position="252"/>
    </location>
</feature>
<keyword evidence="5 9" id="KW-0812">Transmembrane</keyword>
<protein>
    <submittedName>
        <fullName evidence="10">4-amino-4-deoxy-L-arabinose transferase</fullName>
    </submittedName>
</protein>
<name>A0A1N6DGV5_9BACT</name>
<dbReference type="OrthoDB" id="8556356at2"/>
<keyword evidence="2" id="KW-1003">Cell membrane</keyword>
<feature type="compositionally biased region" description="Polar residues" evidence="8">
    <location>
        <begin position="825"/>
        <end position="841"/>
    </location>
</feature>
<keyword evidence="4 10" id="KW-0808">Transferase</keyword>
<dbReference type="STRING" id="1121457.SAMN02745161_0134"/>
<feature type="transmembrane region" description="Helical" evidence="9">
    <location>
        <begin position="612"/>
        <end position="630"/>
    </location>
</feature>
<organism evidence="10 11">
    <name type="scientific">Halodesulfovibrio marinisediminis DSM 17456</name>
    <dbReference type="NCBI Taxonomy" id="1121457"/>
    <lineage>
        <taxon>Bacteria</taxon>
        <taxon>Pseudomonadati</taxon>
        <taxon>Thermodesulfobacteriota</taxon>
        <taxon>Desulfovibrionia</taxon>
        <taxon>Desulfovibrionales</taxon>
        <taxon>Desulfovibrionaceae</taxon>
        <taxon>Halodesulfovibrio</taxon>
    </lineage>
</organism>
<dbReference type="AlphaFoldDB" id="A0A1N6DGV5"/>
<dbReference type="InterPro" id="IPR050297">
    <property type="entry name" value="LipidA_mod_glycosyltrf_83"/>
</dbReference>
<feature type="compositionally biased region" description="Basic and acidic residues" evidence="8">
    <location>
        <begin position="171"/>
        <end position="180"/>
    </location>
</feature>
<evidence type="ECO:0000256" key="7">
    <source>
        <dbReference type="ARBA" id="ARBA00023136"/>
    </source>
</evidence>
<feature type="transmembrane region" description="Helical" evidence="9">
    <location>
        <begin position="483"/>
        <end position="507"/>
    </location>
</feature>
<feature type="region of interest" description="Disordered" evidence="8">
    <location>
        <begin position="1"/>
        <end position="153"/>
    </location>
</feature>
<evidence type="ECO:0000256" key="9">
    <source>
        <dbReference type="SAM" id="Phobius"/>
    </source>
</evidence>
<proteinExistence type="predicted"/>
<feature type="transmembrane region" description="Helical" evidence="9">
    <location>
        <begin position="553"/>
        <end position="570"/>
    </location>
</feature>
<feature type="region of interest" description="Disordered" evidence="8">
    <location>
        <begin position="768"/>
        <end position="856"/>
    </location>
</feature>
<comment type="subcellular location">
    <subcellularLocation>
        <location evidence="1">Cell membrane</location>
        <topology evidence="1">Multi-pass membrane protein</topology>
    </subcellularLocation>
</comment>
<evidence type="ECO:0000256" key="1">
    <source>
        <dbReference type="ARBA" id="ARBA00004651"/>
    </source>
</evidence>
<evidence type="ECO:0000313" key="11">
    <source>
        <dbReference type="Proteomes" id="UP000184694"/>
    </source>
</evidence>
<dbReference type="GO" id="GO:0009103">
    <property type="term" value="P:lipopolysaccharide biosynthetic process"/>
    <property type="evidence" value="ECO:0007669"/>
    <property type="project" value="UniProtKB-ARBA"/>
</dbReference>
<dbReference type="EMBL" id="FSRG01000003">
    <property type="protein sequence ID" value="SIN70022.1"/>
    <property type="molecule type" value="Genomic_DNA"/>
</dbReference>
<feature type="compositionally biased region" description="Polar residues" evidence="8">
    <location>
        <begin position="181"/>
        <end position="195"/>
    </location>
</feature>
<gene>
    <name evidence="10" type="ORF">SAMN02745161_0134</name>
</gene>
<dbReference type="RefSeq" id="WP_074215042.1">
    <property type="nucleotide sequence ID" value="NZ_FSRG01000003.1"/>
</dbReference>
<feature type="transmembrane region" description="Helical" evidence="9">
    <location>
        <begin position="292"/>
        <end position="312"/>
    </location>
</feature>
<feature type="compositionally biased region" description="Basic and acidic residues" evidence="8">
    <location>
        <begin position="9"/>
        <end position="19"/>
    </location>
</feature>
<dbReference type="GO" id="GO:0016763">
    <property type="term" value="F:pentosyltransferase activity"/>
    <property type="evidence" value="ECO:0007669"/>
    <property type="project" value="TreeGrafter"/>
</dbReference>
<feature type="compositionally biased region" description="Polar residues" evidence="8">
    <location>
        <begin position="99"/>
        <end position="117"/>
    </location>
</feature>
<evidence type="ECO:0000256" key="5">
    <source>
        <dbReference type="ARBA" id="ARBA00022692"/>
    </source>
</evidence>